<name>A0A1Y4PWL3_BACOV</name>
<dbReference type="SUPFAM" id="SSF48452">
    <property type="entry name" value="TPR-like"/>
    <property type="match status" value="1"/>
</dbReference>
<gene>
    <name evidence="3" type="ORF">DWV35_05460</name>
    <name evidence="1" type="ORF">F3B85_04520</name>
    <name evidence="2" type="ORF">PQ628_08530</name>
</gene>
<dbReference type="EMBL" id="JAQQPO010000008">
    <property type="protein sequence ID" value="MDC7958256.1"/>
    <property type="molecule type" value="Genomic_DNA"/>
</dbReference>
<accession>A0A1Y4PWL3</accession>
<sequence length="526" mass="59264">MVNMNNSIIKHILLGGIITTLLTSCTGNYLDYNTNPYEVTKDEMGRDGYNLSAALIGMESYVVPVEEHLNQFTECLLGGPWGGYFADSQVWGNSFSYYNPSQEWLGKLYLDVMPNIYANMQDVKSATEDVIPISIAQIIKVAALSRVTDTYGPIPYSQVGLDGKLVAPFDTEKEVYYKMFDELTDAINTLTINRTQNLTANADKVYSGNVEKWIKFANSLKLRMAMRICYVDKGKSEIMVKEAIDTSNGKLGVMTENSDNAFMPATINPFYMVCYSYNGGETKISADLSSYMNGYQDPRREIYGVTSTFDESENITNGFHGLRVGNEYPIKTGQCYSNVKVEVSSPIMWMNAAEVMFLRAEAALRGWDTEKTPKAYYEAGIRLSFEQLGAKNVEDYLVSTNTPESYKDPLGTYSFSGTPSTISVQWKDGNFEESLERIITQKWIANFPLGLEAWAEFRRTGYPKLMGTASNKSGGDIEEGKFPRRLTYPQDEYKTNSENIRKAVTSLGGDYMHSRIWWDCNPRIEQ</sequence>
<protein>
    <submittedName>
        <fullName evidence="2">RagB/SusD family nutrient uptake outer membrane protein</fullName>
    </submittedName>
    <submittedName>
        <fullName evidence="3">SusD/RagB family nutrient-binding outer membrane lipoprotein</fullName>
    </submittedName>
</protein>
<dbReference type="Proteomes" id="UP000286031">
    <property type="component" value="Unassembled WGS sequence"/>
</dbReference>
<evidence type="ECO:0000313" key="1">
    <source>
        <dbReference type="EMBL" id="KAA4540799.1"/>
    </source>
</evidence>
<evidence type="ECO:0000313" key="4">
    <source>
        <dbReference type="Proteomes" id="UP000286031"/>
    </source>
</evidence>
<evidence type="ECO:0000313" key="5">
    <source>
        <dbReference type="Proteomes" id="UP000478493"/>
    </source>
</evidence>
<dbReference type="Proteomes" id="UP001215078">
    <property type="component" value="Unassembled WGS sequence"/>
</dbReference>
<dbReference type="Gene3D" id="1.25.40.390">
    <property type="match status" value="1"/>
</dbReference>
<dbReference type="Pfam" id="PF12741">
    <property type="entry name" value="SusD-like"/>
    <property type="match status" value="1"/>
</dbReference>
<dbReference type="AlphaFoldDB" id="A0A1Y4PWL3"/>
<dbReference type="EMBL" id="QSBI01000004">
    <property type="protein sequence ID" value="RGX12151.1"/>
    <property type="molecule type" value="Genomic_DNA"/>
</dbReference>
<dbReference type="Proteomes" id="UP000478493">
    <property type="component" value="Unassembled WGS sequence"/>
</dbReference>
<reference evidence="3 4" key="1">
    <citation type="submission" date="2018-08" db="EMBL/GenBank/DDBJ databases">
        <title>A genome reference for cultivated species of the human gut microbiota.</title>
        <authorList>
            <person name="Zou Y."/>
            <person name="Xue W."/>
            <person name="Luo G."/>
        </authorList>
    </citation>
    <scope>NUCLEOTIDE SEQUENCE [LARGE SCALE GENOMIC DNA]</scope>
    <source>
        <strain evidence="3 4">AF04-46</strain>
    </source>
</reference>
<organism evidence="3 4">
    <name type="scientific">Bacteroides ovatus</name>
    <dbReference type="NCBI Taxonomy" id="28116"/>
    <lineage>
        <taxon>Bacteria</taxon>
        <taxon>Pseudomonadati</taxon>
        <taxon>Bacteroidota</taxon>
        <taxon>Bacteroidia</taxon>
        <taxon>Bacteroidales</taxon>
        <taxon>Bacteroidaceae</taxon>
        <taxon>Bacteroides</taxon>
    </lineage>
</organism>
<evidence type="ECO:0000313" key="3">
    <source>
        <dbReference type="EMBL" id="RGX12151.1"/>
    </source>
</evidence>
<comment type="caution">
    <text evidence="3">The sequence shown here is derived from an EMBL/GenBank/DDBJ whole genome shotgun (WGS) entry which is preliminary data.</text>
</comment>
<evidence type="ECO:0000313" key="2">
    <source>
        <dbReference type="EMBL" id="MDC7958256.1"/>
    </source>
</evidence>
<proteinExistence type="predicted"/>
<keyword evidence="3" id="KW-0449">Lipoprotein</keyword>
<dbReference type="EMBL" id="VWGP01000003">
    <property type="protein sequence ID" value="KAA4540799.1"/>
    <property type="molecule type" value="Genomic_DNA"/>
</dbReference>
<reference evidence="1 5" key="2">
    <citation type="journal article" date="2019" name="Nat. Med.">
        <title>A library of human gut bacterial isolates paired with longitudinal multiomics data enables mechanistic microbiome research.</title>
        <authorList>
            <person name="Poyet M."/>
            <person name="Groussin M."/>
            <person name="Gibbons S.M."/>
            <person name="Avila-Pacheco J."/>
            <person name="Jiang X."/>
            <person name="Kearney S.M."/>
            <person name="Perrotta A.R."/>
            <person name="Berdy B."/>
            <person name="Zhao S."/>
            <person name="Lieberman T.D."/>
            <person name="Swanson P.K."/>
            <person name="Smith M."/>
            <person name="Roesemann S."/>
            <person name="Alexander J.E."/>
            <person name="Rich S.A."/>
            <person name="Livny J."/>
            <person name="Vlamakis H."/>
            <person name="Clish C."/>
            <person name="Bullock K."/>
            <person name="Deik A."/>
            <person name="Scott J."/>
            <person name="Pierce K.A."/>
            <person name="Xavier R.J."/>
            <person name="Alm E.J."/>
        </authorList>
    </citation>
    <scope>NUCLEOTIDE SEQUENCE [LARGE SCALE GENOMIC DNA]</scope>
    <source>
        <strain evidence="1 5">BIOML-A41</strain>
    </source>
</reference>
<dbReference type="InterPro" id="IPR011990">
    <property type="entry name" value="TPR-like_helical_dom_sf"/>
</dbReference>
<dbReference type="InterPro" id="IPR024302">
    <property type="entry name" value="SusD-like"/>
</dbReference>
<dbReference type="RefSeq" id="WP_004305404.1">
    <property type="nucleotide sequence ID" value="NZ_CABKQC010000006.1"/>
</dbReference>
<reference evidence="2" key="3">
    <citation type="submission" date="2022-10" db="EMBL/GenBank/DDBJ databases">
        <title>Human gut microbiome strain richness.</title>
        <authorList>
            <person name="Chen-Liaw A."/>
        </authorList>
    </citation>
    <scope>NUCLEOTIDE SEQUENCE</scope>
    <source>
        <strain evidence="2">RTP21484st1_H8_RTP21484_190118</strain>
    </source>
</reference>